<dbReference type="GO" id="GO:0015031">
    <property type="term" value="P:protein transport"/>
    <property type="evidence" value="ECO:0007669"/>
    <property type="project" value="UniProtKB-KW"/>
</dbReference>
<dbReference type="PANTHER" id="PTHR11753">
    <property type="entry name" value="ADAPTOR COMPLEXES SMALL SUBUNIT FAMILY"/>
    <property type="match status" value="1"/>
</dbReference>
<comment type="caution">
    <text evidence="7">The sequence shown here is derived from an EMBL/GenBank/DDBJ whole genome shotgun (WGS) entry which is preliminary data.</text>
</comment>
<evidence type="ECO:0000256" key="1">
    <source>
        <dbReference type="ARBA" id="ARBA00004308"/>
    </source>
</evidence>
<dbReference type="VEuPathDB" id="MicrosporidiaDB:SLOPH_2214"/>
<organism evidence="7 8">
    <name type="scientific">Spraguea lophii (strain 42_110)</name>
    <name type="common">Microsporidian parasite</name>
    <dbReference type="NCBI Taxonomy" id="1358809"/>
    <lineage>
        <taxon>Eukaryota</taxon>
        <taxon>Fungi</taxon>
        <taxon>Fungi incertae sedis</taxon>
        <taxon>Microsporidia</taxon>
        <taxon>Spragueidae</taxon>
        <taxon>Spraguea</taxon>
    </lineage>
</organism>
<keyword evidence="4" id="KW-0653">Protein transport</keyword>
<sequence>MIEHIHIYNQDHQTRLTRAYSDITHLKNIEENYNLYRDIVYTEKNILIRQRFAGISVLFVVSSDENEFYIIELIKKYILILNLYFHRVCELHLKLNVRECYLLLDHFILGGFCIETDENVVVERVKEIYNLKA</sequence>
<accession>S7W5W6</accession>
<dbReference type="Gene3D" id="3.30.450.60">
    <property type="match status" value="1"/>
</dbReference>
<keyword evidence="8" id="KW-1185">Reference proteome</keyword>
<dbReference type="OMA" id="CCAMEEG"/>
<evidence type="ECO:0000313" key="8">
    <source>
        <dbReference type="Proteomes" id="UP000014978"/>
    </source>
</evidence>
<evidence type="ECO:0000256" key="3">
    <source>
        <dbReference type="ARBA" id="ARBA00022448"/>
    </source>
</evidence>
<proteinExistence type="inferred from homology"/>
<feature type="domain" description="AP complex mu/sigma subunit" evidence="6">
    <location>
        <begin position="1"/>
        <end position="128"/>
    </location>
</feature>
<evidence type="ECO:0000256" key="5">
    <source>
        <dbReference type="ARBA" id="ARBA00023136"/>
    </source>
</evidence>
<name>S7W5W6_SPRLO</name>
<dbReference type="HOGENOM" id="CLU_1908066_0_0_1"/>
<dbReference type="InterPro" id="IPR022775">
    <property type="entry name" value="AP_mu_sigma_su"/>
</dbReference>
<dbReference type="AlphaFoldDB" id="S7W5W6"/>
<dbReference type="InterPro" id="IPR011012">
    <property type="entry name" value="Longin-like_dom_sf"/>
</dbReference>
<dbReference type="GO" id="GO:0012505">
    <property type="term" value="C:endomembrane system"/>
    <property type="evidence" value="ECO:0007669"/>
    <property type="project" value="UniProtKB-SubCell"/>
</dbReference>
<reference evidence="8" key="1">
    <citation type="journal article" date="2013" name="PLoS Genet.">
        <title>The genome of Spraguea lophii and the basis of host-microsporidian interactions.</title>
        <authorList>
            <person name="Campbell S.E."/>
            <person name="Williams T.A."/>
            <person name="Yousuf A."/>
            <person name="Soanes D.M."/>
            <person name="Paszkiewicz K.H."/>
            <person name="Williams B.A.P."/>
        </authorList>
    </citation>
    <scope>NUCLEOTIDE SEQUENCE [LARGE SCALE GENOMIC DNA]</scope>
    <source>
        <strain evidence="8">42_110</strain>
    </source>
</reference>
<keyword evidence="3" id="KW-0813">Transport</keyword>
<evidence type="ECO:0000256" key="2">
    <source>
        <dbReference type="ARBA" id="ARBA00006972"/>
    </source>
</evidence>
<dbReference type="InParanoid" id="S7W5W6"/>
<evidence type="ECO:0000256" key="4">
    <source>
        <dbReference type="ARBA" id="ARBA00022927"/>
    </source>
</evidence>
<dbReference type="SUPFAM" id="SSF64356">
    <property type="entry name" value="SNARE-like"/>
    <property type="match status" value="1"/>
</dbReference>
<evidence type="ECO:0000313" key="7">
    <source>
        <dbReference type="EMBL" id="EPR78161.1"/>
    </source>
</evidence>
<evidence type="ECO:0000259" key="6">
    <source>
        <dbReference type="Pfam" id="PF01217"/>
    </source>
</evidence>
<dbReference type="STRING" id="1358809.S7W5W6"/>
<dbReference type="InterPro" id="IPR016635">
    <property type="entry name" value="AP_complex_ssu"/>
</dbReference>
<comment type="subcellular location">
    <subcellularLocation>
        <location evidence="1">Endomembrane system</location>
    </subcellularLocation>
</comment>
<dbReference type="Proteomes" id="UP000014978">
    <property type="component" value="Unassembled WGS sequence"/>
</dbReference>
<keyword evidence="5" id="KW-0472">Membrane</keyword>
<dbReference type="FunCoup" id="S7W5W6">
    <property type="interactions" value="176"/>
</dbReference>
<dbReference type="EMBL" id="ATCN01000986">
    <property type="protein sequence ID" value="EPR78161.1"/>
    <property type="molecule type" value="Genomic_DNA"/>
</dbReference>
<comment type="similarity">
    <text evidence="2">Belongs to the adaptor complexes small subunit family.</text>
</comment>
<gene>
    <name evidence="7" type="ORF">SLOPH_2214</name>
</gene>
<protein>
    <submittedName>
        <fullName evidence="7">APS2 Clathrin adaptor complex small subunit</fullName>
    </submittedName>
</protein>
<dbReference type="Pfam" id="PF01217">
    <property type="entry name" value="Clat_adaptor_s"/>
    <property type="match status" value="1"/>
</dbReference>